<dbReference type="SMART" id="SM00219">
    <property type="entry name" value="TyrKc"/>
    <property type="match status" value="1"/>
</dbReference>
<feature type="binding site" evidence="8">
    <location>
        <position position="276"/>
    </location>
    <ligand>
        <name>ATP</name>
        <dbReference type="ChEBI" id="CHEBI:30616"/>
    </ligand>
</feature>
<evidence type="ECO:0000256" key="8">
    <source>
        <dbReference type="PROSITE-ProRule" id="PRU10141"/>
    </source>
</evidence>
<dbReference type="InterPro" id="IPR000980">
    <property type="entry name" value="SH2"/>
</dbReference>
<protein>
    <recommendedName>
        <fullName evidence="9">Tyrosine-protein kinase</fullName>
        <ecNumber evidence="9">2.7.10.2</ecNumber>
    </recommendedName>
</protein>
<dbReference type="PROSITE" id="PS00107">
    <property type="entry name" value="PROTEIN_KINASE_ATP"/>
    <property type="match status" value="1"/>
</dbReference>
<dbReference type="PANTHER" id="PTHR24418">
    <property type="entry name" value="TYROSINE-PROTEIN KINASE"/>
    <property type="match status" value="1"/>
</dbReference>
<evidence type="ECO:0000256" key="2">
    <source>
        <dbReference type="ARBA" id="ARBA00022741"/>
    </source>
</evidence>
<reference evidence="15" key="2">
    <citation type="submission" date="2020-12" db="UniProtKB">
        <authorList>
            <consortium name="WormBaseParasite"/>
        </authorList>
    </citation>
    <scope>IDENTIFICATION</scope>
</reference>
<dbReference type="CDD" id="cd10361">
    <property type="entry name" value="SH2_Fps_family"/>
    <property type="match status" value="1"/>
</dbReference>
<dbReference type="Pfam" id="PF07714">
    <property type="entry name" value="PK_Tyr_Ser-Thr"/>
    <property type="match status" value="1"/>
</dbReference>
<evidence type="ECO:0000259" key="12">
    <source>
        <dbReference type="PROSITE" id="PS50011"/>
    </source>
</evidence>
<dbReference type="InterPro" id="IPR035849">
    <property type="entry name" value="Fes/Fps/Fer_SH2"/>
</dbReference>
<dbReference type="PRINTS" id="PR00109">
    <property type="entry name" value="TYRKINASE"/>
</dbReference>
<feature type="compositionally biased region" description="Low complexity" evidence="10">
    <location>
        <begin position="20"/>
        <end position="29"/>
    </location>
</feature>
<dbReference type="GO" id="GO:0004715">
    <property type="term" value="F:non-membrane spanning protein tyrosine kinase activity"/>
    <property type="evidence" value="ECO:0007669"/>
    <property type="project" value="UniProtKB-EC"/>
</dbReference>
<comment type="similarity">
    <text evidence="9">Belongs to the protein kinase superfamily. Tyr protein kinase family.</text>
</comment>
<dbReference type="PROSITE" id="PS50001">
    <property type="entry name" value="SH2"/>
    <property type="match status" value="1"/>
</dbReference>
<keyword evidence="2 8" id="KW-0547">Nucleotide-binding</keyword>
<dbReference type="EC" id="2.7.10.2" evidence="9"/>
<dbReference type="GO" id="GO:0005524">
    <property type="term" value="F:ATP binding"/>
    <property type="evidence" value="ECO:0007669"/>
    <property type="project" value="UniProtKB-UniRule"/>
</dbReference>
<dbReference type="PROSITE" id="PS50011">
    <property type="entry name" value="PROTEIN_KINASE_DOM"/>
    <property type="match status" value="1"/>
</dbReference>
<feature type="domain" description="Protein kinase" evidence="12">
    <location>
        <begin position="238"/>
        <end position="496"/>
    </location>
</feature>
<keyword evidence="4 8" id="KW-0067">ATP-binding</keyword>
<gene>
    <name evidence="13 15 16" type="ORF">SRAE_1000203700</name>
</gene>
<dbReference type="InterPro" id="IPR036860">
    <property type="entry name" value="SH2_dom_sf"/>
</dbReference>
<dbReference type="InterPro" id="IPR050198">
    <property type="entry name" value="Non-receptor_tyrosine_kinases"/>
</dbReference>
<name>A0A090MWI6_STRRB</name>
<dbReference type="InterPro" id="IPR000719">
    <property type="entry name" value="Prot_kinase_dom"/>
</dbReference>
<dbReference type="CTD" id="36376144"/>
<evidence type="ECO:0000259" key="11">
    <source>
        <dbReference type="PROSITE" id="PS50001"/>
    </source>
</evidence>
<evidence type="ECO:0000256" key="1">
    <source>
        <dbReference type="ARBA" id="ARBA00022679"/>
    </source>
</evidence>
<dbReference type="AlphaFoldDB" id="A0A090MWI6"/>
<dbReference type="SUPFAM" id="SSF56112">
    <property type="entry name" value="Protein kinase-like (PK-like)"/>
    <property type="match status" value="1"/>
</dbReference>
<dbReference type="OrthoDB" id="546826at2759"/>
<dbReference type="InterPro" id="IPR001245">
    <property type="entry name" value="Ser-Thr/Tyr_kinase_cat_dom"/>
</dbReference>
<proteinExistence type="inferred from homology"/>
<keyword evidence="7" id="KW-0727">SH2 domain</keyword>
<keyword evidence="14" id="KW-1185">Reference proteome</keyword>
<dbReference type="Gene3D" id="1.10.510.10">
    <property type="entry name" value="Transferase(Phosphotransferase) domain 1"/>
    <property type="match status" value="1"/>
</dbReference>
<evidence type="ECO:0000256" key="10">
    <source>
        <dbReference type="SAM" id="MobiDB-lite"/>
    </source>
</evidence>
<dbReference type="InterPro" id="IPR011009">
    <property type="entry name" value="Kinase-like_dom_sf"/>
</dbReference>
<dbReference type="Pfam" id="PF00017">
    <property type="entry name" value="SH2"/>
    <property type="match status" value="1"/>
</dbReference>
<evidence type="ECO:0000256" key="4">
    <source>
        <dbReference type="ARBA" id="ARBA00022840"/>
    </source>
</evidence>
<dbReference type="SUPFAM" id="SSF55550">
    <property type="entry name" value="SH2 domain"/>
    <property type="match status" value="1"/>
</dbReference>
<evidence type="ECO:0000313" key="14">
    <source>
        <dbReference type="Proteomes" id="UP000035682"/>
    </source>
</evidence>
<accession>A0A090MWI6</accession>
<evidence type="ECO:0000313" key="15">
    <source>
        <dbReference type="WBParaSite" id="SRAE_1000203700.1"/>
    </source>
</evidence>
<dbReference type="WBParaSite" id="SRAE_1000203700.1">
    <property type="protein sequence ID" value="SRAE_1000203700.1"/>
    <property type="gene ID" value="WBGene00258649"/>
</dbReference>
<dbReference type="Gene3D" id="3.30.505.10">
    <property type="entry name" value="SH2 domain"/>
    <property type="match status" value="1"/>
</dbReference>
<reference evidence="13 14" key="1">
    <citation type="submission" date="2014-09" db="EMBL/GenBank/DDBJ databases">
        <authorList>
            <person name="Martin A.A."/>
        </authorList>
    </citation>
    <scope>NUCLEOTIDE SEQUENCE</scope>
    <source>
        <strain evidence="14">ED321</strain>
        <strain evidence="13">ED321 Heterogonic</strain>
    </source>
</reference>
<dbReference type="PROSITE" id="PS00109">
    <property type="entry name" value="PROTEIN_KINASE_TYR"/>
    <property type="match status" value="1"/>
</dbReference>
<feature type="domain" description="SH2" evidence="11">
    <location>
        <begin position="133"/>
        <end position="206"/>
    </location>
</feature>
<dbReference type="WormBase" id="SRAE_1000203700">
    <property type="protein sequence ID" value="SRP01571"/>
    <property type="gene ID" value="WBGene00258649"/>
</dbReference>
<keyword evidence="1 9" id="KW-0808">Transferase</keyword>
<dbReference type="InterPro" id="IPR017441">
    <property type="entry name" value="Protein_kinase_ATP_BS"/>
</dbReference>
<dbReference type="RefSeq" id="XP_024502980.1">
    <property type="nucleotide sequence ID" value="XM_024649066.1"/>
</dbReference>
<organism evidence="13">
    <name type="scientific">Strongyloides ratti</name>
    <name type="common">Parasitic roundworm</name>
    <dbReference type="NCBI Taxonomy" id="34506"/>
    <lineage>
        <taxon>Eukaryota</taxon>
        <taxon>Metazoa</taxon>
        <taxon>Ecdysozoa</taxon>
        <taxon>Nematoda</taxon>
        <taxon>Chromadorea</taxon>
        <taxon>Rhabditida</taxon>
        <taxon>Tylenchina</taxon>
        <taxon>Panagrolaimomorpha</taxon>
        <taxon>Strongyloidoidea</taxon>
        <taxon>Strongyloididae</taxon>
        <taxon>Strongyloides</taxon>
    </lineage>
</organism>
<dbReference type="CDD" id="cd00192">
    <property type="entry name" value="PTKc"/>
    <property type="match status" value="1"/>
</dbReference>
<evidence type="ECO:0000256" key="6">
    <source>
        <dbReference type="ARBA" id="ARBA00051245"/>
    </source>
</evidence>
<keyword evidence="3 9" id="KW-0418">Kinase</keyword>
<comment type="catalytic activity">
    <reaction evidence="6 9">
        <text>L-tyrosyl-[protein] + ATP = O-phospho-L-tyrosyl-[protein] + ADP + H(+)</text>
        <dbReference type="Rhea" id="RHEA:10596"/>
        <dbReference type="Rhea" id="RHEA-COMP:10136"/>
        <dbReference type="Rhea" id="RHEA-COMP:20101"/>
        <dbReference type="ChEBI" id="CHEBI:15378"/>
        <dbReference type="ChEBI" id="CHEBI:30616"/>
        <dbReference type="ChEBI" id="CHEBI:46858"/>
        <dbReference type="ChEBI" id="CHEBI:61978"/>
        <dbReference type="ChEBI" id="CHEBI:456216"/>
        <dbReference type="EC" id="2.7.10.2"/>
    </reaction>
</comment>
<dbReference type="EMBL" id="LN609528">
    <property type="protein sequence ID" value="CEF63779.1"/>
    <property type="molecule type" value="Genomic_DNA"/>
</dbReference>
<dbReference type="OMA" id="REDCEEM"/>
<dbReference type="STRING" id="34506.A0A090MWI6"/>
<evidence type="ECO:0000256" key="7">
    <source>
        <dbReference type="PROSITE-ProRule" id="PRU00191"/>
    </source>
</evidence>
<dbReference type="InterPro" id="IPR020635">
    <property type="entry name" value="Tyr_kinase_cat_dom"/>
</dbReference>
<dbReference type="Proteomes" id="UP000035682">
    <property type="component" value="Unplaced"/>
</dbReference>
<evidence type="ECO:0000256" key="3">
    <source>
        <dbReference type="ARBA" id="ARBA00022777"/>
    </source>
</evidence>
<evidence type="ECO:0000256" key="5">
    <source>
        <dbReference type="ARBA" id="ARBA00023137"/>
    </source>
</evidence>
<keyword evidence="5 9" id="KW-0829">Tyrosine-protein kinase</keyword>
<sequence length="509" mass="57897">MFKSKKNKTLTIDKQSVELETPTTEENNNGQLKTKEKTNSMDVTVTLEKSKDLVSKKGNIKSNTKSNIKSNMQNNLKSNIQNNLKSNIQNTTKSKNIKETSLNKTVKLENYDDFNMDTLMLKNTIKELIKYPWYHGLLPRDDVLEFLVNEGDFLVRKSEVNNLTRFVLSVKWKNNQVSHIVLNWHDGMWYMSKGEIKNKVLDELLKTCLTNQIPIGNNKVILQKAIVKPPYYIDHQSINIIKEIGHGAFGVVCIGTFISNSIITKCAIKSLKLAKKIDKNQRKEFIKEAKINLKLKHENIVNLHGFAVDHEPLMIVLEFCENGALNSYLKKFPETSNTVCTNFVIDACRGMCYLASKNIIHRDLAARNCLIDGNLKVKISDFGLSVANVVSITLNAKTKVPIKWLSPETIREKHFNLATDVWSFGVVIWEIFSRCQSEPYPKQTNTEAKEIIISGNKPMNPPPNTPKLIAHAMDKCFTQDPKIRPNFGDLMKHLSPNEIPPGDANFCTY</sequence>
<evidence type="ECO:0000313" key="16">
    <source>
        <dbReference type="WormBase" id="SRAE_1000203700"/>
    </source>
</evidence>
<dbReference type="InterPro" id="IPR008266">
    <property type="entry name" value="Tyr_kinase_AS"/>
</dbReference>
<dbReference type="SMART" id="SM00252">
    <property type="entry name" value="SH2"/>
    <property type="match status" value="1"/>
</dbReference>
<evidence type="ECO:0000313" key="13">
    <source>
        <dbReference type="EMBL" id="CEF63779.1"/>
    </source>
</evidence>
<feature type="region of interest" description="Disordered" evidence="10">
    <location>
        <begin position="1"/>
        <end position="37"/>
    </location>
</feature>
<evidence type="ECO:0000256" key="9">
    <source>
        <dbReference type="RuleBase" id="RU362096"/>
    </source>
</evidence>
<dbReference type="GeneID" id="36376144"/>